<dbReference type="Proteomes" id="UP000245391">
    <property type="component" value="Unassembled WGS sequence"/>
</dbReference>
<reference evidence="3" key="1">
    <citation type="submission" date="2018-05" db="EMBL/GenBank/DDBJ databases">
        <title>Pedobacter paludis sp. nov., isolated from wetland soil.</title>
        <authorList>
            <person name="Zhang Y."/>
        </authorList>
    </citation>
    <scope>NUCLEOTIDE SEQUENCE [LARGE SCALE GENOMIC DNA]</scope>
    <source>
        <strain evidence="3">R-8</strain>
    </source>
</reference>
<gene>
    <name evidence="2" type="ORF">DF947_19240</name>
</gene>
<protein>
    <submittedName>
        <fullName evidence="2">Uncharacterized protein</fullName>
    </submittedName>
</protein>
<comment type="caution">
    <text evidence="2">The sequence shown here is derived from an EMBL/GenBank/DDBJ whole genome shotgun (WGS) entry which is preliminary data.</text>
</comment>
<evidence type="ECO:0000313" key="3">
    <source>
        <dbReference type="Proteomes" id="UP000245391"/>
    </source>
</evidence>
<evidence type="ECO:0000256" key="1">
    <source>
        <dbReference type="SAM" id="MobiDB-lite"/>
    </source>
</evidence>
<evidence type="ECO:0000313" key="2">
    <source>
        <dbReference type="EMBL" id="PWS30101.1"/>
    </source>
</evidence>
<dbReference type="EMBL" id="QGNY01000008">
    <property type="protein sequence ID" value="PWS30101.1"/>
    <property type="molecule type" value="Genomic_DNA"/>
</dbReference>
<sequence length="77" mass="8936">MYRSQITFKNKNFWTSLFCQEPETKVNKPDGNDIPDSLSGYNEQQGDKSDKHRTLRFQILKYTPPCPKGMPMVQAPL</sequence>
<accession>A0A317ET25</accession>
<proteinExistence type="predicted"/>
<organism evidence="2 3">
    <name type="scientific">Pedobacter paludis</name>
    <dbReference type="NCBI Taxonomy" id="2203212"/>
    <lineage>
        <taxon>Bacteria</taxon>
        <taxon>Pseudomonadati</taxon>
        <taxon>Bacteroidota</taxon>
        <taxon>Sphingobacteriia</taxon>
        <taxon>Sphingobacteriales</taxon>
        <taxon>Sphingobacteriaceae</taxon>
        <taxon>Pedobacter</taxon>
    </lineage>
</organism>
<name>A0A317ET25_9SPHI</name>
<keyword evidence="3" id="KW-1185">Reference proteome</keyword>
<dbReference type="AlphaFoldDB" id="A0A317ET25"/>
<feature type="region of interest" description="Disordered" evidence="1">
    <location>
        <begin position="24"/>
        <end position="50"/>
    </location>
</feature>